<dbReference type="Pfam" id="PF00335">
    <property type="entry name" value="Tetraspanin"/>
    <property type="match status" value="1"/>
</dbReference>
<evidence type="ECO:0000313" key="9">
    <source>
        <dbReference type="Proteomes" id="UP001497623"/>
    </source>
</evidence>
<evidence type="ECO:0000256" key="7">
    <source>
        <dbReference type="RuleBase" id="RU361218"/>
    </source>
</evidence>
<reference evidence="8 9" key="1">
    <citation type="submission" date="2024-05" db="EMBL/GenBank/DDBJ databases">
        <authorList>
            <person name="Wallberg A."/>
        </authorList>
    </citation>
    <scope>NUCLEOTIDE SEQUENCE [LARGE SCALE GENOMIC DNA]</scope>
</reference>
<feature type="disulfide bond" evidence="6">
    <location>
        <begin position="157"/>
        <end position="186"/>
    </location>
</feature>
<evidence type="ECO:0000313" key="8">
    <source>
        <dbReference type="EMBL" id="CAL4061539.1"/>
    </source>
</evidence>
<dbReference type="Proteomes" id="UP001497623">
    <property type="component" value="Unassembled WGS sequence"/>
</dbReference>
<comment type="similarity">
    <text evidence="2 7">Belongs to the tetraspanin (TM4SF) family.</text>
</comment>
<sequence>VSVPNQLDKHVPTVRQNTIIGVFFFFNLLQFITGIAAIVAGSLNWESENQEYHNNDILNNGLYSVLVTTGVLTLILTFVGCLGAFKKNKYILFGYGGLNLVLMLVHISVVLVLIVYALAGGLATVILDWMNDCFQQYGQGNTEMDLNIDDIQEASECCGTWGYKDWEEYPYNGVGDGCCVNRTVGCGLNYFVLPDQLRPDIWMTGCAWLWLPIMQSIIAILYFIIGAIIGGLALVQVICSSLALTLGCQAAQRKTQSTMVLHPM</sequence>
<feature type="transmembrane region" description="Helical" evidence="7">
    <location>
        <begin position="19"/>
        <end position="41"/>
    </location>
</feature>
<evidence type="ECO:0000256" key="1">
    <source>
        <dbReference type="ARBA" id="ARBA00004141"/>
    </source>
</evidence>
<name>A0AAV2PN03_MEGNR</name>
<proteinExistence type="inferred from homology"/>
<comment type="subcellular location">
    <subcellularLocation>
        <location evidence="1 7">Membrane</location>
        <topology evidence="1 7">Multi-pass membrane protein</topology>
    </subcellularLocation>
</comment>
<keyword evidence="9" id="KW-1185">Reference proteome</keyword>
<dbReference type="InterPro" id="IPR018499">
    <property type="entry name" value="Tetraspanin/Peripherin"/>
</dbReference>
<dbReference type="PRINTS" id="PR00259">
    <property type="entry name" value="TMFOUR"/>
</dbReference>
<comment type="caution">
    <text evidence="8">The sequence shown here is derived from an EMBL/GenBank/DDBJ whole genome shotgun (WGS) entry which is preliminary data.</text>
</comment>
<feature type="transmembrane region" description="Helical" evidence="7">
    <location>
        <begin position="61"/>
        <end position="85"/>
    </location>
</feature>
<dbReference type="PANTHER" id="PTHR19282">
    <property type="entry name" value="TETRASPANIN"/>
    <property type="match status" value="1"/>
</dbReference>
<organism evidence="8 9">
    <name type="scientific">Meganyctiphanes norvegica</name>
    <name type="common">Northern krill</name>
    <name type="synonym">Thysanopoda norvegica</name>
    <dbReference type="NCBI Taxonomy" id="48144"/>
    <lineage>
        <taxon>Eukaryota</taxon>
        <taxon>Metazoa</taxon>
        <taxon>Ecdysozoa</taxon>
        <taxon>Arthropoda</taxon>
        <taxon>Crustacea</taxon>
        <taxon>Multicrustacea</taxon>
        <taxon>Malacostraca</taxon>
        <taxon>Eumalacostraca</taxon>
        <taxon>Eucarida</taxon>
        <taxon>Euphausiacea</taxon>
        <taxon>Euphausiidae</taxon>
        <taxon>Meganyctiphanes</taxon>
    </lineage>
</organism>
<gene>
    <name evidence="8" type="ORF">MNOR_LOCUS2198</name>
</gene>
<protein>
    <recommendedName>
        <fullName evidence="7">Tetraspanin</fullName>
    </recommendedName>
</protein>
<evidence type="ECO:0000256" key="3">
    <source>
        <dbReference type="ARBA" id="ARBA00022692"/>
    </source>
</evidence>
<dbReference type="InterPro" id="IPR000301">
    <property type="entry name" value="Tetraspanin_animals"/>
</dbReference>
<dbReference type="InterPro" id="IPR008952">
    <property type="entry name" value="Tetraspanin_EC2_sf"/>
</dbReference>
<accession>A0AAV2PN03</accession>
<evidence type="ECO:0000256" key="6">
    <source>
        <dbReference type="PIRSR" id="PIRSR002419-1"/>
    </source>
</evidence>
<evidence type="ECO:0000256" key="5">
    <source>
        <dbReference type="ARBA" id="ARBA00023136"/>
    </source>
</evidence>
<feature type="non-terminal residue" evidence="8">
    <location>
        <position position="1"/>
    </location>
</feature>
<feature type="transmembrane region" description="Helical" evidence="7">
    <location>
        <begin position="97"/>
        <end position="119"/>
    </location>
</feature>
<feature type="transmembrane region" description="Helical" evidence="7">
    <location>
        <begin position="217"/>
        <end position="244"/>
    </location>
</feature>
<keyword evidence="3 7" id="KW-0812">Transmembrane</keyword>
<dbReference type="PIRSF" id="PIRSF002419">
    <property type="entry name" value="Tetraspanin"/>
    <property type="match status" value="1"/>
</dbReference>
<keyword evidence="4 7" id="KW-1133">Transmembrane helix</keyword>
<dbReference type="EMBL" id="CAXKWB010000648">
    <property type="protein sequence ID" value="CAL4061539.1"/>
    <property type="molecule type" value="Genomic_DNA"/>
</dbReference>
<dbReference type="PANTHER" id="PTHR19282:SF544">
    <property type="entry name" value="TETRASPANIN"/>
    <property type="match status" value="1"/>
</dbReference>
<dbReference type="SUPFAM" id="SSF48652">
    <property type="entry name" value="Tetraspanin"/>
    <property type="match status" value="1"/>
</dbReference>
<keyword evidence="6" id="KW-1015">Disulfide bond</keyword>
<dbReference type="AlphaFoldDB" id="A0AAV2PN03"/>
<keyword evidence="5 7" id="KW-0472">Membrane</keyword>
<evidence type="ECO:0000256" key="4">
    <source>
        <dbReference type="ARBA" id="ARBA00022989"/>
    </source>
</evidence>
<dbReference type="GO" id="GO:0005886">
    <property type="term" value="C:plasma membrane"/>
    <property type="evidence" value="ECO:0007669"/>
    <property type="project" value="TreeGrafter"/>
</dbReference>
<evidence type="ECO:0000256" key="2">
    <source>
        <dbReference type="ARBA" id="ARBA00006840"/>
    </source>
</evidence>
<dbReference type="Gene3D" id="1.10.1450.10">
    <property type="entry name" value="Tetraspanin"/>
    <property type="match status" value="1"/>
</dbReference>